<evidence type="ECO:0000256" key="12">
    <source>
        <dbReference type="ARBA" id="ARBA00048552"/>
    </source>
</evidence>
<proteinExistence type="inferred from homology"/>
<dbReference type="FunFam" id="4.10.860.120:FF:000004">
    <property type="entry name" value="DNA-directed RNA polymerase subunit"/>
    <property type="match status" value="1"/>
</dbReference>
<keyword evidence="10 14" id="KW-0804">Transcription</keyword>
<dbReference type="InterPro" id="IPR038120">
    <property type="entry name" value="Rpb1_funnel_sf"/>
</dbReference>
<dbReference type="Pfam" id="PF05000">
    <property type="entry name" value="RNA_pol_Rpb1_4"/>
    <property type="match status" value="1"/>
</dbReference>
<feature type="domain" description="RNA polymerase N-terminal" evidence="16">
    <location>
        <begin position="264"/>
        <end position="566"/>
    </location>
</feature>
<comment type="function">
    <text evidence="13">DNA-dependent RNA polymerase catalyzes the transcription of DNA into RNA using the four ribonucleoside triphosphates as substrates. Largest and catalytic core component of RNA polymerase III which synthesizes small RNAs, such as 5S rRNA and tRNAs. Forms the polymerase active center together with the second largest subunit. A single-stranded DNA template strand of the promoter is positioned within the central active site cleft of Pol III. A bridging helix emanates from RPC1 and crosses the cleft near the catalytic site and is thought to promote translocation of Pol III by acting as a ratchet that moves the RNA-DNA hybrid through the active site by switching from straight to bent conformations at each step of nucleotide addition.</text>
</comment>
<reference evidence="17 18" key="1">
    <citation type="submission" date="2022-12" db="EMBL/GenBank/DDBJ databases">
        <title>Genomic features and morphological characterization of a novel Knufia sp. strain isolated from spacecraft assembly facility.</title>
        <authorList>
            <person name="Teixeira M."/>
            <person name="Chander A.M."/>
            <person name="Stajich J.E."/>
            <person name="Venkateswaran K."/>
        </authorList>
    </citation>
    <scope>NUCLEOTIDE SEQUENCE [LARGE SCALE GENOMIC DNA]</scope>
    <source>
        <strain evidence="17 18">FJI-L2-BK-P2</strain>
    </source>
</reference>
<dbReference type="NCBIfam" id="NF006336">
    <property type="entry name" value="PRK08566.1"/>
    <property type="match status" value="1"/>
</dbReference>
<dbReference type="InterPro" id="IPR007080">
    <property type="entry name" value="RNA_pol_Rpb1_1"/>
</dbReference>
<dbReference type="InterPro" id="IPR007066">
    <property type="entry name" value="RNA_pol_Rpb1_3"/>
</dbReference>
<dbReference type="Gene3D" id="6.20.50.80">
    <property type="match status" value="1"/>
</dbReference>
<evidence type="ECO:0000256" key="4">
    <source>
        <dbReference type="ARBA" id="ARBA00022478"/>
    </source>
</evidence>
<dbReference type="InterPro" id="IPR007083">
    <property type="entry name" value="RNA_pol_Rpb1_4"/>
</dbReference>
<evidence type="ECO:0000313" key="17">
    <source>
        <dbReference type="EMBL" id="KAK5958076.1"/>
    </source>
</evidence>
<keyword evidence="5 14" id="KW-0808">Transferase</keyword>
<dbReference type="GO" id="GO:0046872">
    <property type="term" value="F:metal ion binding"/>
    <property type="evidence" value="ECO:0007669"/>
    <property type="project" value="UniProtKB-KW"/>
</dbReference>
<dbReference type="PANTHER" id="PTHR48446:SF1">
    <property type="entry name" value="DNA-DIRECTED RNA POLYMERASE SUBUNIT BETA' N-TERMINAL SECTION"/>
    <property type="match status" value="1"/>
</dbReference>
<dbReference type="FunFam" id="1.10.274.100:FF:000008">
    <property type="entry name" value="DNA-directed RNA polymerase subunit"/>
    <property type="match status" value="1"/>
</dbReference>
<dbReference type="InterPro" id="IPR035697">
    <property type="entry name" value="RNAP_III_RPC1_N"/>
</dbReference>
<dbReference type="GO" id="GO:0003899">
    <property type="term" value="F:DNA-directed RNA polymerase activity"/>
    <property type="evidence" value="ECO:0007669"/>
    <property type="project" value="UniProtKB-EC"/>
</dbReference>
<dbReference type="Pfam" id="PF04997">
    <property type="entry name" value="RNA_pol_Rpb1_1"/>
    <property type="match status" value="1"/>
</dbReference>
<evidence type="ECO:0000256" key="2">
    <source>
        <dbReference type="ARBA" id="ARBA00006460"/>
    </source>
</evidence>
<dbReference type="EC" id="2.7.7.6" evidence="14"/>
<accession>A0AAN8FGF0</accession>
<evidence type="ECO:0000256" key="11">
    <source>
        <dbReference type="ARBA" id="ARBA00023242"/>
    </source>
</evidence>
<gene>
    <name evidence="17" type="primary">RPO31</name>
    <name evidence="17" type="ORF">OHC33_001266</name>
</gene>
<dbReference type="GO" id="GO:0000428">
    <property type="term" value="C:DNA-directed RNA polymerase complex"/>
    <property type="evidence" value="ECO:0007669"/>
    <property type="project" value="UniProtKB-KW"/>
</dbReference>
<dbReference type="InterPro" id="IPR007081">
    <property type="entry name" value="RNA_pol_Rpb1_5"/>
</dbReference>
<dbReference type="InterPro" id="IPR044893">
    <property type="entry name" value="RNA_pol_Rpb1_clamp_domain"/>
</dbReference>
<feature type="region of interest" description="Disordered" evidence="15">
    <location>
        <begin position="1037"/>
        <end position="1075"/>
    </location>
</feature>
<dbReference type="SMART" id="SM00663">
    <property type="entry name" value="RPOLA_N"/>
    <property type="match status" value="1"/>
</dbReference>
<evidence type="ECO:0000256" key="13">
    <source>
        <dbReference type="ARBA" id="ARBA00058108"/>
    </source>
</evidence>
<dbReference type="InterPro" id="IPR042102">
    <property type="entry name" value="RNA_pol_Rpb1_3_sf"/>
</dbReference>
<comment type="subunit">
    <text evidence="3">Component of the RNA polymerase III (Pol III) complex consisting of 17 subunits.</text>
</comment>
<comment type="similarity">
    <text evidence="2 14">Belongs to the RNA polymerase beta' chain family.</text>
</comment>
<comment type="catalytic activity">
    <reaction evidence="12 14">
        <text>RNA(n) + a ribonucleoside 5'-triphosphate = RNA(n+1) + diphosphate</text>
        <dbReference type="Rhea" id="RHEA:21248"/>
        <dbReference type="Rhea" id="RHEA-COMP:14527"/>
        <dbReference type="Rhea" id="RHEA-COMP:17342"/>
        <dbReference type="ChEBI" id="CHEBI:33019"/>
        <dbReference type="ChEBI" id="CHEBI:61557"/>
        <dbReference type="ChEBI" id="CHEBI:140395"/>
        <dbReference type="EC" id="2.7.7.6"/>
    </reaction>
</comment>
<keyword evidence="6 14" id="KW-0548">Nucleotidyltransferase</keyword>
<dbReference type="EMBL" id="JAKLMC020000002">
    <property type="protein sequence ID" value="KAK5958076.1"/>
    <property type="molecule type" value="Genomic_DNA"/>
</dbReference>
<evidence type="ECO:0000256" key="14">
    <source>
        <dbReference type="RuleBase" id="RU004279"/>
    </source>
</evidence>
<protein>
    <recommendedName>
        <fullName evidence="14">DNA-directed RNA polymerase subunit</fullName>
        <ecNumber evidence="14">2.7.7.6</ecNumber>
    </recommendedName>
</protein>
<evidence type="ECO:0000256" key="6">
    <source>
        <dbReference type="ARBA" id="ARBA00022695"/>
    </source>
</evidence>
<evidence type="ECO:0000313" key="18">
    <source>
        <dbReference type="Proteomes" id="UP001316803"/>
    </source>
</evidence>
<comment type="caution">
    <text evidence="17">The sequence shown here is derived from an EMBL/GenBank/DDBJ whole genome shotgun (WGS) entry which is preliminary data.</text>
</comment>
<dbReference type="InterPro" id="IPR006592">
    <property type="entry name" value="RNA_pol_N"/>
</dbReference>
<dbReference type="GO" id="GO:0006351">
    <property type="term" value="P:DNA-templated transcription"/>
    <property type="evidence" value="ECO:0007669"/>
    <property type="project" value="InterPro"/>
</dbReference>
<dbReference type="PANTHER" id="PTHR48446">
    <property type="entry name" value="DNA-DIRECTED RNA POLYMERASE SUBUNIT BETA' N-TERMINAL SECTION"/>
    <property type="match status" value="1"/>
</dbReference>
<dbReference type="Gene3D" id="6.10.250.2940">
    <property type="match status" value="1"/>
</dbReference>
<dbReference type="GO" id="GO:0005634">
    <property type="term" value="C:nucleus"/>
    <property type="evidence" value="ECO:0007669"/>
    <property type="project" value="UniProtKB-SubCell"/>
</dbReference>
<evidence type="ECO:0000256" key="3">
    <source>
        <dbReference type="ARBA" id="ARBA00011206"/>
    </source>
</evidence>
<dbReference type="Proteomes" id="UP001316803">
    <property type="component" value="Unassembled WGS sequence"/>
</dbReference>
<dbReference type="FunFam" id="2.40.40.20:FF:000019">
    <property type="entry name" value="DNA-directed RNA polymerase II subunit RPB1"/>
    <property type="match status" value="1"/>
</dbReference>
<dbReference type="Pfam" id="PF00623">
    <property type="entry name" value="RNA_pol_Rpb1_2"/>
    <property type="match status" value="1"/>
</dbReference>
<dbReference type="Pfam" id="PF04998">
    <property type="entry name" value="RNA_pol_Rpb1_5"/>
    <property type="match status" value="1"/>
</dbReference>
<dbReference type="Gene3D" id="4.10.860.120">
    <property type="entry name" value="RNA polymerase II, clamp domain"/>
    <property type="match status" value="1"/>
</dbReference>
<keyword evidence="9" id="KW-0460">Magnesium</keyword>
<keyword evidence="18" id="KW-1185">Reference proteome</keyword>
<dbReference type="GO" id="GO:0003677">
    <property type="term" value="F:DNA binding"/>
    <property type="evidence" value="ECO:0007669"/>
    <property type="project" value="InterPro"/>
</dbReference>
<dbReference type="InterPro" id="IPR015700">
    <property type="entry name" value="RPC1"/>
</dbReference>
<dbReference type="InterPro" id="IPR000722">
    <property type="entry name" value="RNA_pol_asu"/>
</dbReference>
<evidence type="ECO:0000256" key="5">
    <source>
        <dbReference type="ARBA" id="ARBA00022679"/>
    </source>
</evidence>
<evidence type="ECO:0000259" key="16">
    <source>
        <dbReference type="SMART" id="SM00663"/>
    </source>
</evidence>
<dbReference type="CDD" id="cd02583">
    <property type="entry name" value="RNAP_III_RPC1_N"/>
    <property type="match status" value="1"/>
</dbReference>
<dbReference type="Gene3D" id="3.30.1490.180">
    <property type="entry name" value="RNA polymerase ii"/>
    <property type="match status" value="1"/>
</dbReference>
<dbReference type="Gene3D" id="1.10.132.30">
    <property type="match status" value="1"/>
</dbReference>
<evidence type="ECO:0000256" key="15">
    <source>
        <dbReference type="SAM" id="MobiDB-lite"/>
    </source>
</evidence>
<keyword evidence="7" id="KW-0479">Metal-binding</keyword>
<organism evidence="17 18">
    <name type="scientific">Knufia fluminis</name>
    <dbReference type="NCBI Taxonomy" id="191047"/>
    <lineage>
        <taxon>Eukaryota</taxon>
        <taxon>Fungi</taxon>
        <taxon>Dikarya</taxon>
        <taxon>Ascomycota</taxon>
        <taxon>Pezizomycotina</taxon>
        <taxon>Eurotiomycetes</taxon>
        <taxon>Chaetothyriomycetidae</taxon>
        <taxon>Chaetothyriales</taxon>
        <taxon>Trichomeriaceae</taxon>
        <taxon>Knufia</taxon>
    </lineage>
</organism>
<evidence type="ECO:0000256" key="1">
    <source>
        <dbReference type="ARBA" id="ARBA00004123"/>
    </source>
</evidence>
<evidence type="ECO:0000256" key="7">
    <source>
        <dbReference type="ARBA" id="ARBA00022723"/>
    </source>
</evidence>
<evidence type="ECO:0000256" key="8">
    <source>
        <dbReference type="ARBA" id="ARBA00022833"/>
    </source>
</evidence>
<dbReference type="Gene3D" id="1.10.274.100">
    <property type="entry name" value="RNA polymerase Rpb1, domain 3"/>
    <property type="match status" value="1"/>
</dbReference>
<dbReference type="FunFam" id="1.10.150.390:FF:000004">
    <property type="entry name" value="DNA-directed RNA polymerase subunit"/>
    <property type="match status" value="1"/>
</dbReference>
<dbReference type="FunFam" id="3.30.1490.180:FF:000002">
    <property type="entry name" value="DNA-directed RNA polymerase subunit"/>
    <property type="match status" value="1"/>
</dbReference>
<dbReference type="Pfam" id="PF04983">
    <property type="entry name" value="RNA_pol_Rpb1_3"/>
    <property type="match status" value="1"/>
</dbReference>
<name>A0AAN8FGF0_9EURO</name>
<keyword evidence="11" id="KW-0539">Nucleus</keyword>
<comment type="subcellular location">
    <subcellularLocation>
        <location evidence="1">Nucleus</location>
    </subcellularLocation>
</comment>
<keyword evidence="4 14" id="KW-0240">DNA-directed RNA polymerase</keyword>
<dbReference type="SUPFAM" id="SSF64484">
    <property type="entry name" value="beta and beta-prime subunits of DNA dependent RNA-polymerase"/>
    <property type="match status" value="1"/>
</dbReference>
<evidence type="ECO:0000256" key="9">
    <source>
        <dbReference type="ARBA" id="ARBA00022842"/>
    </source>
</evidence>
<dbReference type="Gene3D" id="1.10.150.390">
    <property type="match status" value="1"/>
</dbReference>
<keyword evidence="8" id="KW-0862">Zinc</keyword>
<sequence>MATTNSTELKLIAKEQVVDDTPKVIKGLKFGVLSNQDIVNQSQVELADRRMYNLDEGRNVAVHGPLDPRMGISDKRGKCDSCGQQLANCNGHFGHVKLVLPCFHVGYFKKTISILQSICKSCSCVLLTEQDRRKFLASLKRAGNDTLRVASIVRKASDQAKKTKECPRCGATNGLVKKAGASSLKIIHDKFKSFNSSTSAKRIPPPEKVAFDASLESARKVNTEVTRNMNKAMDDITPLRAYKLFRKVPGADCPLLGLSTGRPEAFLWRYIPAPPVAIRPSVGQEGATTEDDITAKLGDIIFANQQLREALKKGAPVQSVVEHWEYLSLQLAMYINSDVPGLNKNDLAKQIRGFVQRLKGKQGRFRGNLSGKRVDFSGRTVISPDPNLSIDEVAVPILVARNMTYPEAVNRQNIEKLQQRVRNGIKKWPGANYVKKKEGDITMYLKFGNRDHIAKNLKEGDIVERHLEDGDIVLFNRQPSLHKLSILCHHVKVRPHRTFRLNECVCNPYNADFDGDEMNLHVPQTEEARAEALQLMGVKHNVVTPKNGEPIISAIQDFITAAYLLSNLDVFYDRKTFTTICMGMLDKDTRFELPTPSIIKPEALWTGKQVFSVLIRPNKKLNVLLNLDATCRDHKQYHPGLHRDLQDDSFLCIRNSEVMCGRMDKSTVGSGKKNSLFYILVRDFGVEAATRAMNRLSKLCARWLGNQGFSVGISDVTPPDMLQKVKDDTISKIFGQCADFEEQSKAGRLKRKPGLDHKQTLEAEQVRALSTVRTDIASVLTSKLSKRNSPMVMAISGSKGSNVNVAQMAALLGQQDIEGKRVQNGFQDRTLPHFPKHESLPLARGFVENSFFSGLEPYEFIFHGMGGRVGLVDTAVKTAETGYMSRRLMKSLEDLSTQYDRTVRNSASNIVQFRFGDDELDPVDMEANAKPVDFERTYVHVEATTFNTAEKGLSDVDIFSNLERLLDAQRKGFNRVDFYGNALPYETEDDALTDQYESARAFVKSIQDFVMSKSEKFNEARANKKAWAKALEDAVNAATGSKRRRGSDVAPASKKQKTKNGAKTTKKESRGTPSTIDRFELTSKLSVKTLEAFVKLCLEKYERAKVEPGHAVGAVGAQSIGEPGTQMTLKTFHFAGVAGMSLTAGVPRIKEIINASKAISTPVITCRLERRSDGSIPEELARIVKGRIECLYLEDVTNYVQISHPTSRSSCIYLKLNMDTIVDFGLDITARDIMTAIQKHRRFAKADLNCVLVRNDEIKITTEGSIKSGKRGAAAKAEENGPNERLLRLQAIRRILPSIHILGHPQAQRAVVMAEDDPMSDEILARRKALKATNPDAVTLPSTRAPSEDPMDTDPPIKQEGGVQVDQEEAPVKHEITAQPAIPKAAAPPKPLQMHKLMISGYGLRKCLCTPGIDPSKTQTNSIVETKEVLGIEAARSKIITEIAEVMKELNIDPRHMALLADVMTYKGEVLGITRFGLAKMRDSVLQLASFEKTADHVFDAGVIGKRDDIEGVSECVIVGKTMGVGTGSVEVIRELGVSEGDMKGRQCAFEGAWTQK</sequence>
<evidence type="ECO:0000256" key="10">
    <source>
        <dbReference type="ARBA" id="ARBA00023163"/>
    </source>
</evidence>
<dbReference type="Gene3D" id="2.40.40.20">
    <property type="match status" value="1"/>
</dbReference>